<evidence type="ECO:0000256" key="7">
    <source>
        <dbReference type="RuleBase" id="RU003835"/>
    </source>
</evidence>
<dbReference type="GO" id="GO:0005737">
    <property type="term" value="C:cytoplasm"/>
    <property type="evidence" value="ECO:0007669"/>
    <property type="project" value="UniProtKB-SubCell"/>
</dbReference>
<comment type="cofactor">
    <cofactor evidence="6">
        <name>Mg(2+)</name>
        <dbReference type="ChEBI" id="CHEBI:18420"/>
    </cofactor>
    <cofactor evidence="6">
        <name>Mn(2+)</name>
        <dbReference type="ChEBI" id="CHEBI:29035"/>
    </cofactor>
    <text evidence="6">Mg(2+). Can also accept Mn(2+).</text>
</comment>
<feature type="site" description="Transition state stabilizer" evidence="6">
    <location>
        <position position="213"/>
    </location>
</feature>
<dbReference type="InterPro" id="IPR004372">
    <property type="entry name" value="Ac/propionate_kinase"/>
</dbReference>
<keyword evidence="4 6" id="KW-0418">Kinase</keyword>
<reference evidence="9" key="1">
    <citation type="submission" date="2018-03" db="EMBL/GenBank/DDBJ databases">
        <title>Ecological and genomic features of two cosmopolitan and abundant freshwater picocyanobacteria.</title>
        <authorList>
            <person name="Cabello-Yeves P.J."/>
            <person name="Picazo A."/>
            <person name="Camacho A."/>
            <person name="Callieri C."/>
            <person name="Rosselli R."/>
            <person name="Roda-Garcia J."/>
            <person name="Coutinho F.H."/>
            <person name="Rodriguez-Valera F."/>
        </authorList>
    </citation>
    <scope>NUCLEOTIDE SEQUENCE [LARGE SCALE GENOMIC DNA]</scope>
    <source>
        <strain evidence="9">Tous</strain>
    </source>
</reference>
<dbReference type="HAMAP" id="MF_00020">
    <property type="entry name" value="Acetate_kinase"/>
    <property type="match status" value="1"/>
</dbReference>
<keyword evidence="6" id="KW-0460">Magnesium</keyword>
<gene>
    <name evidence="6" type="primary">ackA</name>
    <name evidence="8" type="ORF">C7K08_02155</name>
</gene>
<feature type="site" description="Transition state stabilizer" evidence="6">
    <location>
        <position position="160"/>
    </location>
</feature>
<evidence type="ECO:0000256" key="6">
    <source>
        <dbReference type="HAMAP-Rule" id="MF_00020"/>
    </source>
</evidence>
<feature type="binding site" evidence="6">
    <location>
        <begin position="180"/>
        <end position="184"/>
    </location>
    <ligand>
        <name>ATP</name>
        <dbReference type="ChEBI" id="CHEBI:30616"/>
    </ligand>
</feature>
<dbReference type="EMBL" id="PXVC01000005">
    <property type="protein sequence ID" value="PSI02468.1"/>
    <property type="molecule type" value="Genomic_DNA"/>
</dbReference>
<dbReference type="InterPro" id="IPR023865">
    <property type="entry name" value="Aliphatic_acid_kinase_CS"/>
</dbReference>
<keyword evidence="9" id="KW-1185">Reference proteome</keyword>
<sequence>MAVDITLIVNAGSSSLKLQLFNQEAESFWKSSINWSPQTQTIGDLQKLFAEQLTKELGAPIAINQIDAVGHRIVHGGDNFNGAVVIDARVKTELLQLRRLAPLHNGAALNVIEALELLLPGVWQAAAFDTSFHRNLPVEASTYALPLEWRERGLHRFGFHGLSHGAIARRFPKHKLISAHLGAGCSLAVIKNGHCIDTTMGYTPLDGLVMASRSGSVDPGILLELLAQGVTAAELEEGLQKRSGLLGLSGRSGDMQELRQLAMAGNADANLAIAVFQQQLLKAIGAGFALLGGLDVLALTGGIGEHDQVLRQWLRGRLQLLGTAQIAIISANEELEIYQQITALR</sequence>
<dbReference type="PRINTS" id="PR00471">
    <property type="entry name" value="ACETATEKNASE"/>
</dbReference>
<dbReference type="PROSITE" id="PS01075">
    <property type="entry name" value="ACETATE_KINASE_1"/>
    <property type="match status" value="1"/>
</dbReference>
<dbReference type="PANTHER" id="PTHR21060">
    <property type="entry name" value="ACETATE KINASE"/>
    <property type="match status" value="1"/>
</dbReference>
<dbReference type="GO" id="GO:0006083">
    <property type="term" value="P:acetate metabolic process"/>
    <property type="evidence" value="ECO:0007669"/>
    <property type="project" value="TreeGrafter"/>
</dbReference>
<keyword evidence="6" id="KW-0479">Metal-binding</keyword>
<keyword evidence="2 6" id="KW-0808">Transferase</keyword>
<evidence type="ECO:0000256" key="4">
    <source>
        <dbReference type="ARBA" id="ARBA00022777"/>
    </source>
</evidence>
<comment type="pathway">
    <text evidence="6">Metabolic intermediate biosynthesis; acetyl-CoA biosynthesis; acetyl-CoA from acetate: step 1/2.</text>
</comment>
<proteinExistence type="inferred from homology"/>
<feature type="binding site" evidence="6">
    <location>
        <position position="72"/>
    </location>
    <ligand>
        <name>substrate</name>
    </ligand>
</feature>
<feature type="active site" description="Proton donor/acceptor" evidence="6">
    <location>
        <position position="129"/>
    </location>
</feature>
<dbReference type="Proteomes" id="UP000240206">
    <property type="component" value="Unassembled WGS sequence"/>
</dbReference>
<keyword evidence="6" id="KW-0963">Cytoplasm</keyword>
<protein>
    <recommendedName>
        <fullName evidence="6">Acetate kinase</fullName>
        <ecNumber evidence="6">2.7.2.1</ecNumber>
    </recommendedName>
    <alternativeName>
        <fullName evidence="6">Acetokinase</fullName>
    </alternativeName>
</protein>
<dbReference type="AlphaFoldDB" id="A0A2P7EGX8"/>
<dbReference type="Pfam" id="PF00871">
    <property type="entry name" value="Acetate_kinase"/>
    <property type="match status" value="1"/>
</dbReference>
<feature type="binding site" evidence="6">
    <location>
        <position position="10"/>
    </location>
    <ligand>
        <name>Mg(2+)</name>
        <dbReference type="ChEBI" id="CHEBI:18420"/>
    </ligand>
</feature>
<evidence type="ECO:0000256" key="2">
    <source>
        <dbReference type="ARBA" id="ARBA00022679"/>
    </source>
</evidence>
<feature type="binding site" evidence="6">
    <location>
        <begin position="302"/>
        <end position="306"/>
    </location>
    <ligand>
        <name>ATP</name>
        <dbReference type="ChEBI" id="CHEBI:30616"/>
    </ligand>
</feature>
<dbReference type="InterPro" id="IPR043129">
    <property type="entry name" value="ATPase_NBD"/>
</dbReference>
<dbReference type="GO" id="GO:0006085">
    <property type="term" value="P:acetyl-CoA biosynthetic process"/>
    <property type="evidence" value="ECO:0007669"/>
    <property type="project" value="UniProtKB-UniRule"/>
</dbReference>
<dbReference type="STRING" id="1910958.BTM30_07880"/>
<comment type="catalytic activity">
    <reaction evidence="6">
        <text>acetate + ATP = acetyl phosphate + ADP</text>
        <dbReference type="Rhea" id="RHEA:11352"/>
        <dbReference type="ChEBI" id="CHEBI:22191"/>
        <dbReference type="ChEBI" id="CHEBI:30089"/>
        <dbReference type="ChEBI" id="CHEBI:30616"/>
        <dbReference type="ChEBI" id="CHEBI:456216"/>
        <dbReference type="EC" id="2.7.2.1"/>
    </reaction>
</comment>
<evidence type="ECO:0000256" key="5">
    <source>
        <dbReference type="ARBA" id="ARBA00022840"/>
    </source>
</evidence>
<dbReference type="GO" id="GO:0008776">
    <property type="term" value="F:acetate kinase activity"/>
    <property type="evidence" value="ECO:0007669"/>
    <property type="project" value="UniProtKB-UniRule"/>
</dbReference>
<evidence type="ECO:0000256" key="1">
    <source>
        <dbReference type="ARBA" id="ARBA00008748"/>
    </source>
</evidence>
<dbReference type="SUPFAM" id="SSF53067">
    <property type="entry name" value="Actin-like ATPase domain"/>
    <property type="match status" value="2"/>
</dbReference>
<dbReference type="PANTHER" id="PTHR21060:SF15">
    <property type="entry name" value="ACETATE KINASE-RELATED"/>
    <property type="match status" value="1"/>
</dbReference>
<dbReference type="PROSITE" id="PS01076">
    <property type="entry name" value="ACETATE_KINASE_2"/>
    <property type="match status" value="1"/>
</dbReference>
<name>A0A2P7EGX8_9SYNE</name>
<evidence type="ECO:0000313" key="8">
    <source>
        <dbReference type="EMBL" id="PSI02468.1"/>
    </source>
</evidence>
<dbReference type="EC" id="2.7.2.1" evidence="6"/>
<comment type="caution">
    <text evidence="6">Lacks conserved residue(s) required for the propagation of feature annotation.</text>
</comment>
<keyword evidence="3 6" id="KW-0547">Nucleotide-binding</keyword>
<keyword evidence="5 6" id="KW-0067">ATP-binding</keyword>
<accession>A0A2P7EGX8</accession>
<feature type="binding site" evidence="6">
    <location>
        <position position="17"/>
    </location>
    <ligand>
        <name>ATP</name>
        <dbReference type="ChEBI" id="CHEBI:30616"/>
    </ligand>
</feature>
<comment type="function">
    <text evidence="6">Catalyzes the formation of acetyl phosphate from acetate and ATP. Can also catalyze the reverse reaction.</text>
</comment>
<comment type="subunit">
    <text evidence="6">Homodimer.</text>
</comment>
<dbReference type="InterPro" id="IPR000890">
    <property type="entry name" value="Aliphatic_acid_kin_short-chain"/>
</dbReference>
<evidence type="ECO:0000313" key="9">
    <source>
        <dbReference type="Proteomes" id="UP000240206"/>
    </source>
</evidence>
<dbReference type="UniPathway" id="UPA00340">
    <property type="reaction ID" value="UER00458"/>
</dbReference>
<comment type="subcellular location">
    <subcellularLocation>
        <location evidence="6">Cytoplasm</location>
    </subcellularLocation>
</comment>
<dbReference type="Gene3D" id="3.30.420.40">
    <property type="match status" value="2"/>
</dbReference>
<dbReference type="GO" id="GO:0005524">
    <property type="term" value="F:ATP binding"/>
    <property type="evidence" value="ECO:0007669"/>
    <property type="project" value="UniProtKB-KW"/>
</dbReference>
<comment type="similarity">
    <text evidence="1 6 7">Belongs to the acetokinase family.</text>
</comment>
<comment type="caution">
    <text evidence="8">The sequence shown here is derived from an EMBL/GenBank/DDBJ whole genome shotgun (WGS) entry which is preliminary data.</text>
</comment>
<evidence type="ECO:0000256" key="3">
    <source>
        <dbReference type="ARBA" id="ARBA00022741"/>
    </source>
</evidence>
<dbReference type="GO" id="GO:0000287">
    <property type="term" value="F:magnesium ion binding"/>
    <property type="evidence" value="ECO:0007669"/>
    <property type="project" value="UniProtKB-UniRule"/>
</dbReference>
<organism evidence="8 9">
    <name type="scientific">Synechococcus lacustris str. Tous</name>
    <dbReference type="NCBI Taxonomy" id="1910958"/>
    <lineage>
        <taxon>Bacteria</taxon>
        <taxon>Bacillati</taxon>
        <taxon>Cyanobacteriota</taxon>
        <taxon>Cyanophyceae</taxon>
        <taxon>Synechococcales</taxon>
        <taxon>Synechococcaceae</taxon>
        <taxon>Synechococcus</taxon>
    </lineage>
</organism>